<dbReference type="WBParaSite" id="RSKR_0000050300.1">
    <property type="protein sequence ID" value="RSKR_0000050300.1"/>
    <property type="gene ID" value="RSKR_0000050300"/>
</dbReference>
<organism evidence="1 2">
    <name type="scientific">Rhabditophanes sp. KR3021</name>
    <dbReference type="NCBI Taxonomy" id="114890"/>
    <lineage>
        <taxon>Eukaryota</taxon>
        <taxon>Metazoa</taxon>
        <taxon>Ecdysozoa</taxon>
        <taxon>Nematoda</taxon>
        <taxon>Chromadorea</taxon>
        <taxon>Rhabditida</taxon>
        <taxon>Tylenchina</taxon>
        <taxon>Panagrolaimomorpha</taxon>
        <taxon>Strongyloidoidea</taxon>
        <taxon>Alloionematidae</taxon>
        <taxon>Rhabditophanes</taxon>
    </lineage>
</organism>
<sequence>MADNCECLFTPEAFFRRISDMLTQNQELCNDVECDDLAIPSSGNTTTMIITMWLAFAMFMFFVRPNSLRATPQNETTKNRPFNDNSDDNDGPPPAAI</sequence>
<evidence type="ECO:0000313" key="2">
    <source>
        <dbReference type="WBParaSite" id="RSKR_0000050300.1"/>
    </source>
</evidence>
<evidence type="ECO:0000313" key="1">
    <source>
        <dbReference type="Proteomes" id="UP000095286"/>
    </source>
</evidence>
<dbReference type="Proteomes" id="UP000095286">
    <property type="component" value="Unplaced"/>
</dbReference>
<proteinExistence type="predicted"/>
<reference evidence="2" key="1">
    <citation type="submission" date="2016-11" db="UniProtKB">
        <authorList>
            <consortium name="WormBaseParasite"/>
        </authorList>
    </citation>
    <scope>IDENTIFICATION</scope>
    <source>
        <strain evidence="2">KR3021</strain>
    </source>
</reference>
<name>A0AC35THG6_9BILA</name>
<accession>A0AC35THG6</accession>
<protein>
    <submittedName>
        <fullName evidence="2">Small integral membrane protein 14</fullName>
    </submittedName>
</protein>